<evidence type="ECO:0000313" key="5">
    <source>
        <dbReference type="EMBL" id="GGO95492.1"/>
    </source>
</evidence>
<dbReference type="PRINTS" id="PR00420">
    <property type="entry name" value="RNGMNOXGNASE"/>
</dbReference>
<dbReference type="Pfam" id="PF01494">
    <property type="entry name" value="FAD_binding_3"/>
    <property type="match status" value="1"/>
</dbReference>
<proteinExistence type="inferred from homology"/>
<evidence type="ECO:0000313" key="6">
    <source>
        <dbReference type="Proteomes" id="UP000641932"/>
    </source>
</evidence>
<dbReference type="PANTHER" id="PTHR43747:SF5">
    <property type="entry name" value="FAD-BINDING DOMAIN-CONTAINING PROTEIN"/>
    <property type="match status" value="1"/>
</dbReference>
<keyword evidence="6" id="KW-1185">Reference proteome</keyword>
<name>A0A918E179_9ACTN</name>
<feature type="compositionally biased region" description="Low complexity" evidence="3">
    <location>
        <begin position="8"/>
        <end position="29"/>
    </location>
</feature>
<dbReference type="GO" id="GO:0071949">
    <property type="term" value="F:FAD binding"/>
    <property type="evidence" value="ECO:0007669"/>
    <property type="project" value="InterPro"/>
</dbReference>
<evidence type="ECO:0000256" key="2">
    <source>
        <dbReference type="ARBA" id="ARBA00038396"/>
    </source>
</evidence>
<dbReference type="Proteomes" id="UP000641932">
    <property type="component" value="Unassembled WGS sequence"/>
</dbReference>
<evidence type="ECO:0000259" key="4">
    <source>
        <dbReference type="Pfam" id="PF01494"/>
    </source>
</evidence>
<dbReference type="SUPFAM" id="SSF51905">
    <property type="entry name" value="FAD/NAD(P)-binding domain"/>
    <property type="match status" value="1"/>
</dbReference>
<comment type="similarity">
    <text evidence="2">Belongs to the flavin-dependent halogenase family. Bacterial tryptophan halogenase subfamily.</text>
</comment>
<dbReference type="InterPro" id="IPR036188">
    <property type="entry name" value="FAD/NAD-bd_sf"/>
</dbReference>
<dbReference type="GO" id="GO:0016491">
    <property type="term" value="F:oxidoreductase activity"/>
    <property type="evidence" value="ECO:0007669"/>
    <property type="project" value="UniProtKB-KW"/>
</dbReference>
<gene>
    <name evidence="5" type="ORF">GCM10012280_52810</name>
</gene>
<dbReference type="PANTHER" id="PTHR43747">
    <property type="entry name" value="FAD-BINDING PROTEIN"/>
    <property type="match status" value="1"/>
</dbReference>
<evidence type="ECO:0000256" key="3">
    <source>
        <dbReference type="SAM" id="MobiDB-lite"/>
    </source>
</evidence>
<dbReference type="EMBL" id="BMMS01000025">
    <property type="protein sequence ID" value="GGO95492.1"/>
    <property type="molecule type" value="Genomic_DNA"/>
</dbReference>
<keyword evidence="1" id="KW-0560">Oxidoreductase</keyword>
<dbReference type="InterPro" id="IPR050816">
    <property type="entry name" value="Flavin-dep_Halogenase_NPB"/>
</dbReference>
<dbReference type="InterPro" id="IPR002938">
    <property type="entry name" value="FAD-bd"/>
</dbReference>
<feature type="region of interest" description="Disordered" evidence="3">
    <location>
        <begin position="1"/>
        <end position="32"/>
    </location>
</feature>
<dbReference type="RefSeq" id="WP_189134288.1">
    <property type="nucleotide sequence ID" value="NZ_BMMS01000025.1"/>
</dbReference>
<reference evidence="5" key="1">
    <citation type="journal article" date="2014" name="Int. J. Syst. Evol. Microbiol.">
        <title>Complete genome sequence of Corynebacterium casei LMG S-19264T (=DSM 44701T), isolated from a smear-ripened cheese.</title>
        <authorList>
            <consortium name="US DOE Joint Genome Institute (JGI-PGF)"/>
            <person name="Walter F."/>
            <person name="Albersmeier A."/>
            <person name="Kalinowski J."/>
            <person name="Ruckert C."/>
        </authorList>
    </citation>
    <scope>NUCLEOTIDE SEQUENCE</scope>
    <source>
        <strain evidence="5">CGMCC 4.7201</strain>
    </source>
</reference>
<feature type="domain" description="FAD-binding" evidence="4">
    <location>
        <begin position="35"/>
        <end position="240"/>
    </location>
</feature>
<reference evidence="5" key="2">
    <citation type="submission" date="2020-09" db="EMBL/GenBank/DDBJ databases">
        <authorList>
            <person name="Sun Q."/>
            <person name="Zhou Y."/>
        </authorList>
    </citation>
    <scope>NUCLEOTIDE SEQUENCE</scope>
    <source>
        <strain evidence="5">CGMCC 4.7201</strain>
    </source>
</reference>
<dbReference type="Gene3D" id="3.50.50.60">
    <property type="entry name" value="FAD/NAD(P)-binding domain"/>
    <property type="match status" value="1"/>
</dbReference>
<organism evidence="5 6">
    <name type="scientific">Wenjunlia tyrosinilytica</name>
    <dbReference type="NCBI Taxonomy" id="1544741"/>
    <lineage>
        <taxon>Bacteria</taxon>
        <taxon>Bacillati</taxon>
        <taxon>Actinomycetota</taxon>
        <taxon>Actinomycetes</taxon>
        <taxon>Kitasatosporales</taxon>
        <taxon>Streptomycetaceae</taxon>
        <taxon>Wenjunlia</taxon>
    </lineage>
</organism>
<dbReference type="AlphaFoldDB" id="A0A918E179"/>
<sequence>MHQDQPKKGAANGAAAKSEQSSAKKTASAPGKPQYDVAVLGSGLAGSTLAACLARNGAKVLILDAGTHPRFAIGESTIPYTSMMMRLVSERYGVPEIKWLTTFEAVQAKISTNSGVKRNFGFLYHREGRRQDPRETNMFPIPKITHTENHFFRQDTDAWMLGVALKYGAQVKQQTKITDVDIDDDGVTVIPENGETIRVKFVVDASGFRSPLARKFGVREEPSRLRHHSRSLFTHMVGVKPYEDTMPKGLHQNPSPWSEGTLHHMFDGGWMWVIPFDNHARSTSPLCSVGLNLDPRVHPVPDCSPEEEFRRFIAKFPDIAPQFEGATAVRDWVRTGRLQYSSKQTIGYRWCLTSHAAGFVDALFSRGLSNSMEIIHALGWRLLDAIREDDFSVERFKYVQELEQGLLDFNDDLVANSYTSFKSFPLWNAWFRVWSLGQILATFEINRAYAQYLDNHDPAVLERLERQAPDGAIPDYRPARELLRKVSDLTRAVQNGKAEPDTAADEILTVLRAADFVPPAFGLADPNNHWTDASTFKILSTLNWAKKKAPKEMGDLVYEGLTLFIRKRFDREEFNLKEELIHTIAPWPVIGKRFRVPAPE</sequence>
<comment type="caution">
    <text evidence="5">The sequence shown here is derived from an EMBL/GenBank/DDBJ whole genome shotgun (WGS) entry which is preliminary data.</text>
</comment>
<accession>A0A918E179</accession>
<evidence type="ECO:0000256" key="1">
    <source>
        <dbReference type="ARBA" id="ARBA00023002"/>
    </source>
</evidence>
<protein>
    <submittedName>
        <fullName evidence="5">Halogenase</fullName>
    </submittedName>
</protein>